<sequence>MKVFHGRKTGAASERRGNGDTFTGVVWADPVMPSTDGVTINTVCFEPGARTYWHSHERGQILQVTAGQGWICVEGGKPEVIRQGDVVWIGPNERHWHGGSADSFMVHIATSLGASTWQEAVSEHDYPPSTTR</sequence>
<dbReference type="InterPro" id="IPR014710">
    <property type="entry name" value="RmlC-like_jellyroll"/>
</dbReference>
<dbReference type="Pfam" id="PF07883">
    <property type="entry name" value="Cupin_2"/>
    <property type="match status" value="1"/>
</dbReference>
<dbReference type="CDD" id="cd02233">
    <property type="entry name" value="cupin_HNL-like"/>
    <property type="match status" value="1"/>
</dbReference>
<accession>A0ABX8US14</accession>
<dbReference type="InterPro" id="IPR013096">
    <property type="entry name" value="Cupin_2"/>
</dbReference>
<dbReference type="EMBL" id="CP080095">
    <property type="protein sequence ID" value="QYD69713.1"/>
    <property type="molecule type" value="Genomic_DNA"/>
</dbReference>
<dbReference type="Gene3D" id="2.60.120.10">
    <property type="entry name" value="Jelly Rolls"/>
    <property type="match status" value="1"/>
</dbReference>
<dbReference type="PANTHER" id="PTHR43698">
    <property type="entry name" value="RIBD C-TERMINAL DOMAIN CONTAINING PROTEIN"/>
    <property type="match status" value="1"/>
</dbReference>
<keyword evidence="3" id="KW-1185">Reference proteome</keyword>
<organism evidence="2 3">
    <name type="scientific">Paraburkholderia edwinii</name>
    <dbReference type="NCBI Taxonomy" id="2861782"/>
    <lineage>
        <taxon>Bacteria</taxon>
        <taxon>Pseudomonadati</taxon>
        <taxon>Pseudomonadota</taxon>
        <taxon>Betaproteobacteria</taxon>
        <taxon>Burkholderiales</taxon>
        <taxon>Burkholderiaceae</taxon>
        <taxon>Paraburkholderia</taxon>
    </lineage>
</organism>
<dbReference type="Proteomes" id="UP000826462">
    <property type="component" value="Chromosome 1"/>
</dbReference>
<evidence type="ECO:0000313" key="3">
    <source>
        <dbReference type="Proteomes" id="UP000826462"/>
    </source>
</evidence>
<name>A0ABX8US14_9BURK</name>
<dbReference type="SUPFAM" id="SSF51182">
    <property type="entry name" value="RmlC-like cupins"/>
    <property type="match status" value="1"/>
</dbReference>
<proteinExistence type="predicted"/>
<reference evidence="2 3" key="1">
    <citation type="submission" date="2021-07" db="EMBL/GenBank/DDBJ databases">
        <title>Paraburkholderia edwinii protects Aspergillus sp. from phenazines by acting as a toxin sponge.</title>
        <authorList>
            <person name="Dahlstrom K.M."/>
            <person name="Newman D.K."/>
        </authorList>
    </citation>
    <scope>NUCLEOTIDE SEQUENCE [LARGE SCALE GENOMIC DNA]</scope>
    <source>
        <strain evidence="2 3">Pe01</strain>
    </source>
</reference>
<evidence type="ECO:0000313" key="2">
    <source>
        <dbReference type="EMBL" id="QYD69713.1"/>
    </source>
</evidence>
<evidence type="ECO:0000259" key="1">
    <source>
        <dbReference type="Pfam" id="PF07883"/>
    </source>
</evidence>
<protein>
    <submittedName>
        <fullName evidence="2">Cupin domain-containing protein</fullName>
    </submittedName>
</protein>
<gene>
    <name evidence="2" type="ORF">KZJ38_04960</name>
</gene>
<dbReference type="RefSeq" id="WP_219799052.1">
    <property type="nucleotide sequence ID" value="NZ_CP080095.1"/>
</dbReference>
<feature type="domain" description="Cupin type-2" evidence="1">
    <location>
        <begin position="42"/>
        <end position="98"/>
    </location>
</feature>
<dbReference type="InterPro" id="IPR047263">
    <property type="entry name" value="HNL-like_cupin"/>
</dbReference>
<dbReference type="InterPro" id="IPR011051">
    <property type="entry name" value="RmlC_Cupin_sf"/>
</dbReference>
<dbReference type="PANTHER" id="PTHR43698:SF1">
    <property type="entry name" value="BLL4564 PROTEIN"/>
    <property type="match status" value="1"/>
</dbReference>